<evidence type="ECO:0000256" key="2">
    <source>
        <dbReference type="ARBA" id="ARBA00004323"/>
    </source>
</evidence>
<dbReference type="Pfam" id="PF13334">
    <property type="entry name" value="DUF4094"/>
    <property type="match status" value="2"/>
</dbReference>
<protein>
    <recommendedName>
        <fullName evidence="13">Hexosyltransferase</fullName>
        <ecNumber evidence="13">2.4.1.-</ecNumber>
    </recommendedName>
</protein>
<dbReference type="InterPro" id="IPR002659">
    <property type="entry name" value="Glyco_trans_31"/>
</dbReference>
<evidence type="ECO:0000259" key="14">
    <source>
        <dbReference type="Pfam" id="PF13334"/>
    </source>
</evidence>
<evidence type="ECO:0000313" key="15">
    <source>
        <dbReference type="EMBL" id="KAJ8442316.1"/>
    </source>
</evidence>
<comment type="subcellular location">
    <subcellularLocation>
        <location evidence="2 13">Golgi apparatus membrane</location>
        <topology evidence="2 13">Single-pass type II membrane protein</topology>
    </subcellularLocation>
</comment>
<dbReference type="GO" id="GO:0000139">
    <property type="term" value="C:Golgi membrane"/>
    <property type="evidence" value="ECO:0007669"/>
    <property type="project" value="UniProtKB-SubCell"/>
</dbReference>
<comment type="cofactor">
    <cofactor evidence="1 13">
        <name>Mn(2+)</name>
        <dbReference type="ChEBI" id="CHEBI:29035"/>
    </cofactor>
</comment>
<comment type="similarity">
    <text evidence="4 13">Belongs to the glycosyltransferase 31 family.</text>
</comment>
<evidence type="ECO:0000313" key="16">
    <source>
        <dbReference type="Proteomes" id="UP001153076"/>
    </source>
</evidence>
<keyword evidence="5 13" id="KW-0328">Glycosyltransferase</keyword>
<gene>
    <name evidence="15" type="ORF">Cgig2_011239</name>
</gene>
<dbReference type="PANTHER" id="PTHR11214">
    <property type="entry name" value="BETA-1,3-N-ACETYLGLUCOSAMINYLTRANSFERASE"/>
    <property type="match status" value="1"/>
</dbReference>
<keyword evidence="16" id="KW-1185">Reference proteome</keyword>
<dbReference type="PANTHER" id="PTHR11214:SF5">
    <property type="entry name" value="BETA-1,3-GALACTOSYLTRANSFERASE 4-RELATED"/>
    <property type="match status" value="1"/>
</dbReference>
<name>A0A9Q1KDT8_9CARY</name>
<evidence type="ECO:0000256" key="6">
    <source>
        <dbReference type="ARBA" id="ARBA00022679"/>
    </source>
</evidence>
<comment type="caution">
    <text evidence="15">The sequence shown here is derived from an EMBL/GenBank/DDBJ whole genome shotgun (WGS) entry which is preliminary data.</text>
</comment>
<feature type="domain" description="DUF4094" evidence="14">
    <location>
        <begin position="22"/>
        <end position="44"/>
    </location>
</feature>
<feature type="domain" description="DUF4094" evidence="14">
    <location>
        <begin position="69"/>
        <end position="138"/>
    </location>
</feature>
<dbReference type="EMBL" id="JAKOGI010000143">
    <property type="protein sequence ID" value="KAJ8442316.1"/>
    <property type="molecule type" value="Genomic_DNA"/>
</dbReference>
<evidence type="ECO:0000256" key="11">
    <source>
        <dbReference type="ARBA" id="ARBA00023136"/>
    </source>
</evidence>
<organism evidence="15 16">
    <name type="scientific">Carnegiea gigantea</name>
    <dbReference type="NCBI Taxonomy" id="171969"/>
    <lineage>
        <taxon>Eukaryota</taxon>
        <taxon>Viridiplantae</taxon>
        <taxon>Streptophyta</taxon>
        <taxon>Embryophyta</taxon>
        <taxon>Tracheophyta</taxon>
        <taxon>Spermatophyta</taxon>
        <taxon>Magnoliopsida</taxon>
        <taxon>eudicotyledons</taxon>
        <taxon>Gunneridae</taxon>
        <taxon>Pentapetalae</taxon>
        <taxon>Caryophyllales</taxon>
        <taxon>Cactineae</taxon>
        <taxon>Cactaceae</taxon>
        <taxon>Cactoideae</taxon>
        <taxon>Echinocereeae</taxon>
        <taxon>Carnegiea</taxon>
    </lineage>
</organism>
<reference evidence="15" key="1">
    <citation type="submission" date="2022-04" db="EMBL/GenBank/DDBJ databases">
        <title>Carnegiea gigantea Genome sequencing and assembly v2.</title>
        <authorList>
            <person name="Copetti D."/>
            <person name="Sanderson M.J."/>
            <person name="Burquez A."/>
            <person name="Wojciechowski M.F."/>
        </authorList>
    </citation>
    <scope>NUCLEOTIDE SEQUENCE</scope>
    <source>
        <strain evidence="15">SGP5-SGP5p</strain>
        <tissue evidence="15">Aerial part</tissue>
    </source>
</reference>
<sequence length="410" mass="45800">MLLKSRAAMAGYDAQSRNSLPQKLVILLCIGSFFAGMFFTNRIRSGCGGYGASRPYNFKQAVSPKLHSMMWMVPERTDVASKVGSRGGRIMMDNDQKQVTQHESNHIPGVFSAEEYAMKTLKKTISKLEVELATARAAQETILNGSPISGSVRMAEITTKRKYLVVIGINTAFNSRKRRDSVRATWMPQGDEREKLEEEKGIVIRFVIGHSSTAGGILDRAIEAEEKKHGDFLRLEHVEGYTELSAKTKQYFATAVGLWDADFYLKVDDDVHVNIGAEALTSPMAQSLGVRYHEPEHWKFGGEGNKYFRHATGQLYAISRDLAIYIAINQYANEDVSLGSWLIGLDVSHIDDKRLCCGTPPDCEWKAQAGNICAASFDWNCSGICQSDERIFEVHQRCSEEENAIWNASF</sequence>
<evidence type="ECO:0000256" key="12">
    <source>
        <dbReference type="ARBA" id="ARBA00023211"/>
    </source>
</evidence>
<dbReference type="OrthoDB" id="1158011at2759"/>
<evidence type="ECO:0000256" key="13">
    <source>
        <dbReference type="RuleBase" id="RU363063"/>
    </source>
</evidence>
<evidence type="ECO:0000256" key="9">
    <source>
        <dbReference type="ARBA" id="ARBA00022989"/>
    </source>
</evidence>
<keyword evidence="8 13" id="KW-0735">Signal-anchor</keyword>
<evidence type="ECO:0000256" key="10">
    <source>
        <dbReference type="ARBA" id="ARBA00023034"/>
    </source>
</evidence>
<dbReference type="Gene3D" id="3.90.550.50">
    <property type="match status" value="1"/>
</dbReference>
<dbReference type="InterPro" id="IPR025298">
    <property type="entry name" value="DUF4094"/>
</dbReference>
<evidence type="ECO:0000256" key="1">
    <source>
        <dbReference type="ARBA" id="ARBA00001936"/>
    </source>
</evidence>
<dbReference type="Pfam" id="PF01762">
    <property type="entry name" value="Galactosyl_T"/>
    <property type="match status" value="2"/>
</dbReference>
<keyword evidence="7 13" id="KW-0812">Transmembrane</keyword>
<dbReference type="AlphaFoldDB" id="A0A9Q1KDT8"/>
<dbReference type="EC" id="2.4.1.-" evidence="13"/>
<proteinExistence type="inferred from homology"/>
<keyword evidence="12 13" id="KW-0464">Manganese</keyword>
<comment type="pathway">
    <text evidence="3">Protein modification; protein glycosylation.</text>
</comment>
<keyword evidence="11 13" id="KW-0472">Membrane</keyword>
<evidence type="ECO:0000256" key="3">
    <source>
        <dbReference type="ARBA" id="ARBA00004922"/>
    </source>
</evidence>
<keyword evidence="9 13" id="KW-1133">Transmembrane helix</keyword>
<dbReference type="Proteomes" id="UP001153076">
    <property type="component" value="Unassembled WGS sequence"/>
</dbReference>
<keyword evidence="6" id="KW-0808">Transferase</keyword>
<accession>A0A9Q1KDT8</accession>
<evidence type="ECO:0000256" key="5">
    <source>
        <dbReference type="ARBA" id="ARBA00022676"/>
    </source>
</evidence>
<dbReference type="GO" id="GO:0008378">
    <property type="term" value="F:galactosyltransferase activity"/>
    <property type="evidence" value="ECO:0007669"/>
    <property type="project" value="TreeGrafter"/>
</dbReference>
<evidence type="ECO:0000256" key="4">
    <source>
        <dbReference type="ARBA" id="ARBA00008661"/>
    </source>
</evidence>
<keyword evidence="10 13" id="KW-0333">Golgi apparatus</keyword>
<evidence type="ECO:0000256" key="7">
    <source>
        <dbReference type="ARBA" id="ARBA00022692"/>
    </source>
</evidence>
<feature type="transmembrane region" description="Helical" evidence="13">
    <location>
        <begin position="20"/>
        <end position="39"/>
    </location>
</feature>
<evidence type="ECO:0000256" key="8">
    <source>
        <dbReference type="ARBA" id="ARBA00022968"/>
    </source>
</evidence>